<dbReference type="AlphaFoldDB" id="A0A7L5BG81"/>
<reference evidence="1 2" key="1">
    <citation type="submission" date="2020-02" db="EMBL/GenBank/DDBJ databases">
        <title>Plant-Promoting Endophytic Bacterium Rhizobium oryzihabitans sp. nov., Isolated from the Root of Rice.</title>
        <authorList>
            <person name="zhao J."/>
            <person name="Zhang G."/>
        </authorList>
    </citation>
    <scope>NUCLEOTIDE SEQUENCE [LARGE SCALE GENOMIC DNA]</scope>
    <source>
        <strain evidence="1 2">M15</strain>
    </source>
</reference>
<dbReference type="KEGG" id="roy:G3A56_07235"/>
<gene>
    <name evidence="1" type="ORF">G3A56_07235</name>
</gene>
<organism evidence="1 2">
    <name type="scientific">Rhizobium oryzihabitans</name>
    <dbReference type="NCBI Taxonomy" id="2267833"/>
    <lineage>
        <taxon>Bacteria</taxon>
        <taxon>Pseudomonadati</taxon>
        <taxon>Pseudomonadota</taxon>
        <taxon>Alphaproteobacteria</taxon>
        <taxon>Hyphomicrobiales</taxon>
        <taxon>Rhizobiaceae</taxon>
        <taxon>Rhizobium/Agrobacterium group</taxon>
        <taxon>Rhizobium</taxon>
    </lineage>
</organism>
<evidence type="ECO:0000313" key="1">
    <source>
        <dbReference type="EMBL" id="QIB37809.1"/>
    </source>
</evidence>
<proteinExistence type="predicted"/>
<evidence type="ECO:0000313" key="2">
    <source>
        <dbReference type="Proteomes" id="UP000464865"/>
    </source>
</evidence>
<sequence>MTEPVKLKCRCCDSSGKVKSIIEGEMRPCSRCQFDAFRAWADSRRPKLETAGAA</sequence>
<accession>A0A7L5BG81</accession>
<protein>
    <submittedName>
        <fullName evidence="1">Uncharacterized protein</fullName>
    </submittedName>
</protein>
<name>A0A7L5BG81_9HYPH</name>
<dbReference type="Proteomes" id="UP000464865">
    <property type="component" value="Chromosome M15-11"/>
</dbReference>
<dbReference type="RefSeq" id="WP_158001514.1">
    <property type="nucleotide sequence ID" value="NZ_CP048632.1"/>
</dbReference>
<keyword evidence="2" id="KW-1185">Reference proteome</keyword>
<dbReference type="EMBL" id="CP048632">
    <property type="protein sequence ID" value="QIB37809.1"/>
    <property type="molecule type" value="Genomic_DNA"/>
</dbReference>